<evidence type="ECO:0000313" key="1">
    <source>
        <dbReference type="EMBL" id="KAK6226163.1"/>
    </source>
</evidence>
<gene>
    <name evidence="1" type="ORF">QIS74_02210</name>
</gene>
<dbReference type="AlphaFoldDB" id="A0AAV9TRC4"/>
<dbReference type="EMBL" id="JASAOK010000002">
    <property type="protein sequence ID" value="KAK6226163.1"/>
    <property type="molecule type" value="Genomic_DNA"/>
</dbReference>
<protein>
    <submittedName>
        <fullName evidence="1">Uncharacterized protein</fullName>
    </submittedName>
</protein>
<keyword evidence="2" id="KW-1185">Reference proteome</keyword>
<accession>A0AAV9TRC4</accession>
<organism evidence="1 2">
    <name type="scientific">Colletotrichum tabaci</name>
    <dbReference type="NCBI Taxonomy" id="1209068"/>
    <lineage>
        <taxon>Eukaryota</taxon>
        <taxon>Fungi</taxon>
        <taxon>Dikarya</taxon>
        <taxon>Ascomycota</taxon>
        <taxon>Pezizomycotina</taxon>
        <taxon>Sordariomycetes</taxon>
        <taxon>Hypocreomycetidae</taxon>
        <taxon>Glomerellales</taxon>
        <taxon>Glomerellaceae</taxon>
        <taxon>Colletotrichum</taxon>
        <taxon>Colletotrichum destructivum species complex</taxon>
    </lineage>
</organism>
<reference evidence="1 2" key="1">
    <citation type="submission" date="2023-04" db="EMBL/GenBank/DDBJ databases">
        <title>Colletotrichum tabacum stain YC1 causing leaf anthracnose on Nicotiana tabacum(L.) cv.</title>
        <authorList>
            <person name="Ji Z."/>
            <person name="Wang M."/>
            <person name="Zhang J."/>
            <person name="Wang N."/>
            <person name="Zhou Z."/>
        </authorList>
    </citation>
    <scope>NUCLEOTIDE SEQUENCE [LARGE SCALE GENOMIC DNA]</scope>
    <source>
        <strain evidence="1 2">YC1</strain>
    </source>
</reference>
<dbReference type="Proteomes" id="UP001327957">
    <property type="component" value="Unassembled WGS sequence"/>
</dbReference>
<evidence type="ECO:0000313" key="2">
    <source>
        <dbReference type="Proteomes" id="UP001327957"/>
    </source>
</evidence>
<comment type="caution">
    <text evidence="1">The sequence shown here is derived from an EMBL/GenBank/DDBJ whole genome shotgun (WGS) entry which is preliminary data.</text>
</comment>
<sequence length="53" mass="5678">MGARTLGPAPALPRLVIFVVHEYPSSYTLDVLNVETFSTTSSFASYATDLISA</sequence>
<proteinExistence type="predicted"/>
<name>A0AAV9TRC4_9PEZI</name>